<gene>
    <name evidence="1" type="ORF">V1517DRAFT_325152</name>
</gene>
<reference evidence="2" key="1">
    <citation type="journal article" date="2024" name="Front. Bioeng. Biotechnol.">
        <title>Genome-scale model development and genomic sequencing of the oleaginous clade Lipomyces.</title>
        <authorList>
            <person name="Czajka J.J."/>
            <person name="Han Y."/>
            <person name="Kim J."/>
            <person name="Mondo S.J."/>
            <person name="Hofstad B.A."/>
            <person name="Robles A."/>
            <person name="Haridas S."/>
            <person name="Riley R."/>
            <person name="LaButti K."/>
            <person name="Pangilinan J."/>
            <person name="Andreopoulos W."/>
            <person name="Lipzen A."/>
            <person name="Yan J."/>
            <person name="Wang M."/>
            <person name="Ng V."/>
            <person name="Grigoriev I.V."/>
            <person name="Spatafora J.W."/>
            <person name="Magnuson J.K."/>
            <person name="Baker S.E."/>
            <person name="Pomraning K.R."/>
        </authorList>
    </citation>
    <scope>NUCLEOTIDE SEQUENCE [LARGE SCALE GENOMIC DNA]</scope>
    <source>
        <strain evidence="2">CBS 10300</strain>
    </source>
</reference>
<sequence length="447" mass="48847">MFALDRHASFFQHSLRLLPYHYTQTDTTRLALIFFCVSALDLLGYLPVANQECSPKSKVTKNEVEHWKEWVYSTCLLPTCDAFRCSPATAVPHDASTSSAVDNDKVGYDVGHTAGTYFALGILIILRDDFSRLDRVRMMSWLRKCQRPDGSFAAGVIQSIGNESSDNLEVYFGERDLRFGYCAAATRWFIGGDILVRKNVVQDIDIDSVAAYISSCVSYDGGMAMGPYAEGHAGLTYCGVGTLRLLGPDNTKVLSDEVVDGLVRWSLMHQVYAELDAESSSESASDSEVTSASSSDACAQVRTADIPAGFNGRINKPPDTCYSFWSGATLEMLPLSSSNTTGSLGLSDIRSNIIFLLTQTQNPMIGGFSKVADTPPDLMHAYLGIAALALCADVVREHRGPEKFVKSPLEREIIASILPLKSIDGALCLSTSAKQYAEELRAKWENE</sequence>
<dbReference type="Proteomes" id="UP001489719">
    <property type="component" value="Unassembled WGS sequence"/>
</dbReference>
<evidence type="ECO:0000313" key="1">
    <source>
        <dbReference type="EMBL" id="KAK9321872.1"/>
    </source>
</evidence>
<proteinExistence type="predicted"/>
<organism evidence="1 2">
    <name type="scientific">Lipomyces orientalis</name>
    <dbReference type="NCBI Taxonomy" id="1233043"/>
    <lineage>
        <taxon>Eukaryota</taxon>
        <taxon>Fungi</taxon>
        <taxon>Dikarya</taxon>
        <taxon>Ascomycota</taxon>
        <taxon>Saccharomycotina</taxon>
        <taxon>Lipomycetes</taxon>
        <taxon>Lipomycetales</taxon>
        <taxon>Lipomycetaceae</taxon>
        <taxon>Lipomyces</taxon>
    </lineage>
</organism>
<accession>A0ACC3TL32</accession>
<name>A0ACC3TL32_9ASCO</name>
<dbReference type="EMBL" id="MU970088">
    <property type="protein sequence ID" value="KAK9321872.1"/>
    <property type="molecule type" value="Genomic_DNA"/>
</dbReference>
<evidence type="ECO:0000313" key="2">
    <source>
        <dbReference type="Proteomes" id="UP001489719"/>
    </source>
</evidence>
<keyword evidence="2" id="KW-1185">Reference proteome</keyword>
<protein>
    <submittedName>
        <fullName evidence="1">Terpenoid cyclases/protein prenyltransferase alpha-alpha toroid</fullName>
    </submittedName>
</protein>
<comment type="caution">
    <text evidence="1">The sequence shown here is derived from an EMBL/GenBank/DDBJ whole genome shotgun (WGS) entry which is preliminary data.</text>
</comment>